<name>A0A1R4HA26_9GAMM</name>
<dbReference type="RefSeq" id="WP_087143696.1">
    <property type="nucleotide sequence ID" value="NZ_FUKI01000114.1"/>
</dbReference>
<dbReference type="Pfam" id="PF14559">
    <property type="entry name" value="TPR_19"/>
    <property type="match status" value="1"/>
</dbReference>
<sequence length="273" mass="30626">MTADEYLKQGNLKDALQALQQQIRARPEHAEYRIFLFQLLVVLGQWERALTQLNVIKDLDAAALAMVAMYKQVIACEQFREAVFSGQSDPVVLGQPVEWLALLQQALKLTAQGQYATSQELRSRAFELAPSVSGVIDGTEFAWLADSDARLGPVLEVMVEGRYLWVPFERISKITIEPPTDLRDVVWLPAHFTWTNGGEYYGVIPTRYPGSYQSDDALLALSRKTVWDGYDEELFLGRGQKILTTDTADYPLLDVRSIHFNVAPDTVQEATGG</sequence>
<evidence type="ECO:0000313" key="2">
    <source>
        <dbReference type="Proteomes" id="UP000195667"/>
    </source>
</evidence>
<dbReference type="AlphaFoldDB" id="A0A1R4HA26"/>
<evidence type="ECO:0000313" key="1">
    <source>
        <dbReference type="EMBL" id="SJM93118.1"/>
    </source>
</evidence>
<dbReference type="SUPFAM" id="SSF144059">
    <property type="entry name" value="ImpE-like"/>
    <property type="match status" value="1"/>
</dbReference>
<organism evidence="1 2">
    <name type="scientific">Crenothrix polyspora</name>
    <dbReference type="NCBI Taxonomy" id="360316"/>
    <lineage>
        <taxon>Bacteria</taxon>
        <taxon>Pseudomonadati</taxon>
        <taxon>Pseudomonadota</taxon>
        <taxon>Gammaproteobacteria</taxon>
        <taxon>Methylococcales</taxon>
        <taxon>Crenotrichaceae</taxon>
        <taxon>Crenothrix</taxon>
    </lineage>
</organism>
<dbReference type="InterPro" id="IPR011990">
    <property type="entry name" value="TPR-like_helical_dom_sf"/>
</dbReference>
<dbReference type="Gene3D" id="1.25.40.10">
    <property type="entry name" value="Tetratricopeptide repeat domain"/>
    <property type="match status" value="1"/>
</dbReference>
<dbReference type="Pfam" id="PF07024">
    <property type="entry name" value="ImpE"/>
    <property type="match status" value="1"/>
</dbReference>
<dbReference type="Proteomes" id="UP000195667">
    <property type="component" value="Unassembled WGS sequence"/>
</dbReference>
<gene>
    <name evidence="1" type="primary">sciE</name>
    <name evidence="1" type="ORF">CRENPOLYSF1_390018</name>
</gene>
<keyword evidence="2" id="KW-1185">Reference proteome</keyword>
<dbReference type="InterPro" id="IPR009211">
    <property type="entry name" value="TagJ"/>
</dbReference>
<dbReference type="OrthoDB" id="5416084at2"/>
<dbReference type="EMBL" id="FUKI01000114">
    <property type="protein sequence ID" value="SJM93118.1"/>
    <property type="molecule type" value="Genomic_DNA"/>
</dbReference>
<protein>
    <submittedName>
        <fullName evidence="1">Putative cytoplasmic protein,SciE</fullName>
    </submittedName>
</protein>
<accession>A0A1R4HA26</accession>
<dbReference type="PIRSF" id="PIRSF029288">
    <property type="entry name" value="SciE_ImpE"/>
    <property type="match status" value="1"/>
</dbReference>
<reference evidence="2" key="1">
    <citation type="submission" date="2017-02" db="EMBL/GenBank/DDBJ databases">
        <authorList>
            <person name="Daims H."/>
        </authorList>
    </citation>
    <scope>NUCLEOTIDE SEQUENCE [LARGE SCALE GENOMIC DNA]</scope>
</reference>
<proteinExistence type="predicted"/>